<evidence type="ECO:0000259" key="9">
    <source>
        <dbReference type="Pfam" id="PF06144"/>
    </source>
</evidence>
<evidence type="ECO:0000256" key="6">
    <source>
        <dbReference type="ARBA" id="ARBA00022932"/>
    </source>
</evidence>
<dbReference type="SUPFAM" id="SSF48019">
    <property type="entry name" value="post-AAA+ oligomerization domain-like"/>
    <property type="match status" value="1"/>
</dbReference>
<dbReference type="PANTHER" id="PTHR34388:SF1">
    <property type="entry name" value="DNA POLYMERASE III SUBUNIT DELTA"/>
    <property type="match status" value="1"/>
</dbReference>
<dbReference type="EMBL" id="CP023173">
    <property type="protein sequence ID" value="ASZ09133.1"/>
    <property type="molecule type" value="Genomic_DNA"/>
</dbReference>
<keyword evidence="12" id="KW-1185">Reference proteome</keyword>
<comment type="catalytic activity">
    <reaction evidence="8">
        <text>DNA(n) + a 2'-deoxyribonucleoside 5'-triphosphate = DNA(n+1) + diphosphate</text>
        <dbReference type="Rhea" id="RHEA:22508"/>
        <dbReference type="Rhea" id="RHEA-COMP:17339"/>
        <dbReference type="Rhea" id="RHEA-COMP:17340"/>
        <dbReference type="ChEBI" id="CHEBI:33019"/>
        <dbReference type="ChEBI" id="CHEBI:61560"/>
        <dbReference type="ChEBI" id="CHEBI:173112"/>
        <dbReference type="EC" id="2.7.7.7"/>
    </reaction>
</comment>
<feature type="domain" description="DNA polymerase III delta N-terminal" evidence="9">
    <location>
        <begin position="2"/>
        <end position="120"/>
    </location>
</feature>
<dbReference type="Gene3D" id="3.40.50.300">
    <property type="entry name" value="P-loop containing nucleotide triphosphate hydrolases"/>
    <property type="match status" value="1"/>
</dbReference>
<keyword evidence="3" id="KW-0808">Transferase</keyword>
<dbReference type="GO" id="GO:0006261">
    <property type="term" value="P:DNA-templated DNA replication"/>
    <property type="evidence" value="ECO:0007669"/>
    <property type="project" value="TreeGrafter"/>
</dbReference>
<evidence type="ECO:0000256" key="7">
    <source>
        <dbReference type="ARBA" id="ARBA00034754"/>
    </source>
</evidence>
<comment type="similarity">
    <text evidence="7">Belongs to the DNA polymerase HolA subunit family.</text>
</comment>
<dbReference type="InterPro" id="IPR008921">
    <property type="entry name" value="DNA_pol3_clamp-load_cplx_C"/>
</dbReference>
<dbReference type="SUPFAM" id="SSF52540">
    <property type="entry name" value="P-loop containing nucleoside triphosphate hydrolases"/>
    <property type="match status" value="1"/>
</dbReference>
<dbReference type="Proteomes" id="UP000232229">
    <property type="component" value="Chromosome"/>
</dbReference>
<evidence type="ECO:0000313" key="12">
    <source>
        <dbReference type="Proteomes" id="UP000232229"/>
    </source>
</evidence>
<keyword evidence="6" id="KW-0239">DNA-directed DNA polymerase</keyword>
<keyword evidence="4" id="KW-0548">Nucleotidyltransferase</keyword>
<evidence type="ECO:0000256" key="8">
    <source>
        <dbReference type="ARBA" id="ARBA00049244"/>
    </source>
</evidence>
<dbReference type="EC" id="2.7.7.7" evidence="1"/>
<dbReference type="GO" id="GO:0003677">
    <property type="term" value="F:DNA binding"/>
    <property type="evidence" value="ECO:0007669"/>
    <property type="project" value="InterPro"/>
</dbReference>
<evidence type="ECO:0000256" key="3">
    <source>
        <dbReference type="ARBA" id="ARBA00022679"/>
    </source>
</evidence>
<dbReference type="InterPro" id="IPR048466">
    <property type="entry name" value="DNA_pol3_delta-like_C"/>
</dbReference>
<dbReference type="InterPro" id="IPR010372">
    <property type="entry name" value="DNA_pol3_delta_N"/>
</dbReference>
<sequence>MYFIYSEDYFLLTKTINKLVKGFISEKQYEVENYSLIYNDISDIYTSLTTYSLFDESKILIISDAWFATEEKISLHRNYTEEALYKILQSKTDNIVIFTLNNDKLSKRLKIVKYLEENLEITQVKPMQEIEIINYIKAFFQKNNKSISDQDARFISESIPKDMQTLTNEINKLSHLEKEIISFEDITVNLTKYIENDIFELANLFVNNKTKDFLTLYKDYLLLNDDISKLIALLSSTVVFFRDVNILKKQGLKSDQIVSITKAHPYRVKIALGNKLKINQLNDKIKLLYNIQQGLLNSTMDKENIVEYKFIKNMEEKYGN</sequence>
<dbReference type="STRING" id="1336232.GCA_000518825_00401"/>
<gene>
    <name evidence="11" type="primary">holA</name>
    <name evidence="11" type="ORF">CK556_02025</name>
</gene>
<dbReference type="InterPro" id="IPR027417">
    <property type="entry name" value="P-loop_NTPase"/>
</dbReference>
<dbReference type="GO" id="GO:0003887">
    <property type="term" value="F:DNA-directed DNA polymerase activity"/>
    <property type="evidence" value="ECO:0007669"/>
    <property type="project" value="UniProtKB-KW"/>
</dbReference>
<keyword evidence="5" id="KW-0235">DNA replication</keyword>
<dbReference type="Pfam" id="PF06144">
    <property type="entry name" value="DNA_pol3_delta"/>
    <property type="match status" value="1"/>
</dbReference>
<dbReference type="Pfam" id="PF21694">
    <property type="entry name" value="DNA_pol3_delta_C"/>
    <property type="match status" value="1"/>
</dbReference>
<organism evidence="11 12">
    <name type="scientific">Mesoplasma chauliocola</name>
    <dbReference type="NCBI Taxonomy" id="216427"/>
    <lineage>
        <taxon>Bacteria</taxon>
        <taxon>Bacillati</taxon>
        <taxon>Mycoplasmatota</taxon>
        <taxon>Mollicutes</taxon>
        <taxon>Entomoplasmatales</taxon>
        <taxon>Entomoplasmataceae</taxon>
        <taxon>Mesoplasma</taxon>
    </lineage>
</organism>
<evidence type="ECO:0000313" key="11">
    <source>
        <dbReference type="EMBL" id="ASZ09133.1"/>
    </source>
</evidence>
<dbReference type="Gene3D" id="1.20.272.10">
    <property type="match status" value="1"/>
</dbReference>
<dbReference type="PANTHER" id="PTHR34388">
    <property type="entry name" value="DNA POLYMERASE III SUBUNIT DELTA"/>
    <property type="match status" value="1"/>
</dbReference>
<evidence type="ECO:0000256" key="1">
    <source>
        <dbReference type="ARBA" id="ARBA00012417"/>
    </source>
</evidence>
<evidence type="ECO:0000256" key="5">
    <source>
        <dbReference type="ARBA" id="ARBA00022705"/>
    </source>
</evidence>
<dbReference type="NCBIfam" id="TIGR01128">
    <property type="entry name" value="holA"/>
    <property type="match status" value="1"/>
</dbReference>
<accession>A0A249SNF9</accession>
<feature type="domain" description="DNA polymerase III delta subunit-like C-terminal" evidence="10">
    <location>
        <begin position="195"/>
        <end position="311"/>
    </location>
</feature>
<evidence type="ECO:0000256" key="2">
    <source>
        <dbReference type="ARBA" id="ARBA00017703"/>
    </source>
</evidence>
<dbReference type="KEGG" id="mchc:CK556_02025"/>
<dbReference type="GO" id="GO:0009360">
    <property type="term" value="C:DNA polymerase III complex"/>
    <property type="evidence" value="ECO:0007669"/>
    <property type="project" value="InterPro"/>
</dbReference>
<protein>
    <recommendedName>
        <fullName evidence="2">DNA polymerase III subunit delta</fullName>
        <ecNumber evidence="1">2.7.7.7</ecNumber>
    </recommendedName>
</protein>
<reference evidence="11 12" key="1">
    <citation type="submission" date="2017-08" db="EMBL/GenBank/DDBJ databases">
        <title>Complete Genome Sequence of Mesoplasma chauliocola.</title>
        <authorList>
            <person name="Knight T.F.Jr."/>
            <person name="Citino T."/>
        </authorList>
    </citation>
    <scope>NUCLEOTIDE SEQUENCE [LARGE SCALE GENOMIC DNA]</scope>
    <source>
        <strain evidence="11 12">CHPA-2</strain>
    </source>
</reference>
<dbReference type="Gene3D" id="1.10.8.60">
    <property type="match status" value="1"/>
</dbReference>
<evidence type="ECO:0000256" key="4">
    <source>
        <dbReference type="ARBA" id="ARBA00022695"/>
    </source>
</evidence>
<evidence type="ECO:0000259" key="10">
    <source>
        <dbReference type="Pfam" id="PF21694"/>
    </source>
</evidence>
<dbReference type="AlphaFoldDB" id="A0A249SNF9"/>
<proteinExistence type="inferred from homology"/>
<dbReference type="InterPro" id="IPR005790">
    <property type="entry name" value="DNA_polIII_delta"/>
</dbReference>
<name>A0A249SNF9_9MOLU</name>
<dbReference type="RefSeq" id="WP_027875388.1">
    <property type="nucleotide sequence ID" value="NZ_CP023173.1"/>
</dbReference>